<proteinExistence type="predicted"/>
<dbReference type="Proteomes" id="UP000826271">
    <property type="component" value="Unassembled WGS sequence"/>
</dbReference>
<protein>
    <recommendedName>
        <fullName evidence="1">hAT-like transposase RNase-H fold domain-containing protein</fullName>
    </recommendedName>
</protein>
<feature type="domain" description="hAT-like transposase RNase-H fold" evidence="1">
    <location>
        <begin position="2"/>
        <end position="81"/>
    </location>
</feature>
<organism evidence="2 3">
    <name type="scientific">Buddleja alternifolia</name>
    <dbReference type="NCBI Taxonomy" id="168488"/>
    <lineage>
        <taxon>Eukaryota</taxon>
        <taxon>Viridiplantae</taxon>
        <taxon>Streptophyta</taxon>
        <taxon>Embryophyta</taxon>
        <taxon>Tracheophyta</taxon>
        <taxon>Spermatophyta</taxon>
        <taxon>Magnoliopsida</taxon>
        <taxon>eudicotyledons</taxon>
        <taxon>Gunneridae</taxon>
        <taxon>Pentapetalae</taxon>
        <taxon>asterids</taxon>
        <taxon>lamiids</taxon>
        <taxon>Lamiales</taxon>
        <taxon>Scrophulariaceae</taxon>
        <taxon>Buddlejeae</taxon>
        <taxon>Buddleja</taxon>
    </lineage>
</organism>
<dbReference type="PANTHER" id="PTHR23272">
    <property type="entry name" value="BED FINGER-RELATED"/>
    <property type="match status" value="1"/>
</dbReference>
<dbReference type="SUPFAM" id="SSF53098">
    <property type="entry name" value="Ribonuclease H-like"/>
    <property type="match status" value="1"/>
</dbReference>
<dbReference type="GO" id="GO:0003677">
    <property type="term" value="F:DNA binding"/>
    <property type="evidence" value="ECO:0007669"/>
    <property type="project" value="InterPro"/>
</dbReference>
<evidence type="ECO:0000259" key="1">
    <source>
        <dbReference type="Pfam" id="PF14372"/>
    </source>
</evidence>
<keyword evidence="3" id="KW-1185">Reference proteome</keyword>
<name>A0AAV6XCA8_9LAMI</name>
<dbReference type="Pfam" id="PF14372">
    <property type="entry name" value="hAT-like_RNase-H"/>
    <property type="match status" value="1"/>
</dbReference>
<evidence type="ECO:0000313" key="2">
    <source>
        <dbReference type="EMBL" id="KAG8377764.1"/>
    </source>
</evidence>
<gene>
    <name evidence="2" type="ORF">BUALT_Bualt08G0067300</name>
</gene>
<dbReference type="EMBL" id="WHWC01000008">
    <property type="protein sequence ID" value="KAG8377764.1"/>
    <property type="molecule type" value="Genomic_DNA"/>
</dbReference>
<reference evidence="2" key="1">
    <citation type="submission" date="2019-10" db="EMBL/GenBank/DDBJ databases">
        <authorList>
            <person name="Zhang R."/>
            <person name="Pan Y."/>
            <person name="Wang J."/>
            <person name="Ma R."/>
            <person name="Yu S."/>
        </authorList>
    </citation>
    <scope>NUCLEOTIDE SEQUENCE</scope>
    <source>
        <strain evidence="2">LA-IB0</strain>
        <tissue evidence="2">Leaf</tissue>
    </source>
</reference>
<comment type="caution">
    <text evidence="2">The sequence shown here is derived from an EMBL/GenBank/DDBJ whole genome shotgun (WGS) entry which is preliminary data.</text>
</comment>
<dbReference type="AlphaFoldDB" id="A0AAV6XCA8"/>
<dbReference type="InterPro" id="IPR012337">
    <property type="entry name" value="RNaseH-like_sf"/>
</dbReference>
<accession>A0AAV6XCA8</accession>
<dbReference type="InterPro" id="IPR025525">
    <property type="entry name" value="hAT-like_transposase_RNase-H"/>
</dbReference>
<evidence type="ECO:0000313" key="3">
    <source>
        <dbReference type="Proteomes" id="UP000826271"/>
    </source>
</evidence>
<sequence>MLIQEEMESVDLEISTMAREMKPKFDKYWESYSTVLTFAVILDPRYKIQLIEFCYRKLDPLTVNEKTCHIREQLQLLFEEYLHASPSMPRQSSVTSTTSACDDERDVAMDEFDTFLSQNADVRNQSQLELYLNEPLLDRKQFPHLYILDYWRGNPSTHSFENEEEGELSKTDMGKLVCTRNAIGGRNLSYSKKFEFKMLEI</sequence>
<dbReference type="PANTHER" id="PTHR23272:SF166">
    <property type="entry name" value="ZINC FINGER BED DOMAIN-CONTAINING PROTEIN RICESLEEPER 2-LIKE ISOFORM X1"/>
    <property type="match status" value="1"/>
</dbReference>